<feature type="compositionally biased region" description="Basic residues" evidence="1">
    <location>
        <begin position="1"/>
        <end position="12"/>
    </location>
</feature>
<organism evidence="2 3">
    <name type="scientific">Cuscuta australis</name>
    <dbReference type="NCBI Taxonomy" id="267555"/>
    <lineage>
        <taxon>Eukaryota</taxon>
        <taxon>Viridiplantae</taxon>
        <taxon>Streptophyta</taxon>
        <taxon>Embryophyta</taxon>
        <taxon>Tracheophyta</taxon>
        <taxon>Spermatophyta</taxon>
        <taxon>Magnoliopsida</taxon>
        <taxon>eudicotyledons</taxon>
        <taxon>Gunneridae</taxon>
        <taxon>Pentapetalae</taxon>
        <taxon>asterids</taxon>
        <taxon>lamiids</taxon>
        <taxon>Solanales</taxon>
        <taxon>Convolvulaceae</taxon>
        <taxon>Cuscuteae</taxon>
        <taxon>Cuscuta</taxon>
        <taxon>Cuscuta subgen. Grammica</taxon>
        <taxon>Cuscuta sect. Cleistogrammica</taxon>
    </lineage>
</organism>
<reference evidence="2 3" key="1">
    <citation type="submission" date="2018-06" db="EMBL/GenBank/DDBJ databases">
        <title>The Genome of Cuscuta australis (Dodder) Provides Insight into the Evolution of Plant Parasitism.</title>
        <authorList>
            <person name="Liu H."/>
        </authorList>
    </citation>
    <scope>NUCLEOTIDE SEQUENCE [LARGE SCALE GENOMIC DNA]</scope>
    <source>
        <strain evidence="3">cv. Yunnan</strain>
        <tissue evidence="2">Vines</tissue>
    </source>
</reference>
<dbReference type="Proteomes" id="UP000249390">
    <property type="component" value="Unassembled WGS sequence"/>
</dbReference>
<dbReference type="SUPFAM" id="SSF56219">
    <property type="entry name" value="DNase I-like"/>
    <property type="match status" value="1"/>
</dbReference>
<protein>
    <recommendedName>
        <fullName evidence="4">Endonuclease/exonuclease/phosphatase domain-containing protein</fullName>
    </recommendedName>
</protein>
<keyword evidence="3" id="KW-1185">Reference proteome</keyword>
<evidence type="ECO:0008006" key="4">
    <source>
        <dbReference type="Google" id="ProtNLM"/>
    </source>
</evidence>
<dbReference type="InterPro" id="IPR036691">
    <property type="entry name" value="Endo/exonu/phosph_ase_sf"/>
</dbReference>
<comment type="caution">
    <text evidence="2">The sequence shown here is derived from an EMBL/GenBank/DDBJ whole genome shotgun (WGS) entry which is preliminary data.</text>
</comment>
<evidence type="ECO:0000313" key="2">
    <source>
        <dbReference type="EMBL" id="RAL49249.1"/>
    </source>
</evidence>
<gene>
    <name evidence="2" type="ORF">DM860_018122</name>
</gene>
<feature type="compositionally biased region" description="Polar residues" evidence="1">
    <location>
        <begin position="14"/>
        <end position="34"/>
    </location>
</feature>
<dbReference type="PANTHER" id="PTHR33710">
    <property type="entry name" value="BNAC02G09200D PROTEIN"/>
    <property type="match status" value="1"/>
</dbReference>
<dbReference type="PANTHER" id="PTHR33710:SF87">
    <property type="entry name" value="ENDONUCLEASE_EXONUCLEASE_PHOSPHATASE FAMILY PROTEIN"/>
    <property type="match status" value="1"/>
</dbReference>
<accession>A0A328DY08</accession>
<name>A0A328DY08_9ASTE</name>
<dbReference type="AlphaFoldDB" id="A0A328DY08"/>
<feature type="region of interest" description="Disordered" evidence="1">
    <location>
        <begin position="1"/>
        <end position="58"/>
    </location>
</feature>
<proteinExistence type="predicted"/>
<dbReference type="Gene3D" id="3.60.10.10">
    <property type="entry name" value="Endonuclease/exonuclease/phosphatase"/>
    <property type="match status" value="1"/>
</dbReference>
<sequence>MAKRRGTPRKKGSSMDQSQVNNGSRTGSTFNTPVSKPAVSEEGKEIQSSEPVIPQSGILEKKTVEPNINIEDRPDDTTGGIQQKSYADRVAKLTKDDVIEEYGIWDKAVVCCVLGANPPLEDYAIISFIYGFNDIASRRQLWDNIREFATSNDGPWCIVGDFNAVLNIEDRKGGNPITMDEIQDFKECIEGCGLEEIPFEGPYYTWFNKQKGDRRICSKLDRALANMHWMTDYDTKTVVIEEGVSDHSPLLLKNINWKPRSNSFKFCDMWMQDQLFPSILCSNWKEEGDGRSM</sequence>
<dbReference type="EMBL" id="NQVE01000085">
    <property type="protein sequence ID" value="RAL49249.1"/>
    <property type="molecule type" value="Genomic_DNA"/>
</dbReference>
<evidence type="ECO:0000313" key="3">
    <source>
        <dbReference type="Proteomes" id="UP000249390"/>
    </source>
</evidence>
<evidence type="ECO:0000256" key="1">
    <source>
        <dbReference type="SAM" id="MobiDB-lite"/>
    </source>
</evidence>